<accession>A0AAV8ZGX5</accession>
<comment type="caution">
    <text evidence="1">The sequence shown here is derived from an EMBL/GenBank/DDBJ whole genome shotgun (WGS) entry which is preliminary data.</text>
</comment>
<evidence type="ECO:0000313" key="1">
    <source>
        <dbReference type="EMBL" id="KAJ8962993.1"/>
    </source>
</evidence>
<gene>
    <name evidence="1" type="ORF">NQ314_005632</name>
</gene>
<protein>
    <submittedName>
        <fullName evidence="1">Uncharacterized protein</fullName>
    </submittedName>
</protein>
<dbReference type="EMBL" id="JANEYF010001571">
    <property type="protein sequence ID" value="KAJ8962993.1"/>
    <property type="molecule type" value="Genomic_DNA"/>
</dbReference>
<dbReference type="Proteomes" id="UP001162156">
    <property type="component" value="Unassembled WGS sequence"/>
</dbReference>
<name>A0AAV8ZGX5_9CUCU</name>
<keyword evidence="2" id="KW-1185">Reference proteome</keyword>
<reference evidence="1" key="1">
    <citation type="journal article" date="2023" name="Insect Mol. Biol.">
        <title>Genome sequencing provides insights into the evolution of gene families encoding plant cell wall-degrading enzymes in longhorned beetles.</title>
        <authorList>
            <person name="Shin N.R."/>
            <person name="Okamura Y."/>
            <person name="Kirsch R."/>
            <person name="Pauchet Y."/>
        </authorList>
    </citation>
    <scope>NUCLEOTIDE SEQUENCE</scope>
    <source>
        <strain evidence="1">RBIC_L_NR</strain>
    </source>
</reference>
<evidence type="ECO:0000313" key="2">
    <source>
        <dbReference type="Proteomes" id="UP001162156"/>
    </source>
</evidence>
<sequence>MTLASAAPGYDLNELDLYSSILKEAPVLPAPVHAPIYAPAPVIKTIAPAPIYAPAPVFAPVPVIKSIAPVAPVVKAIAPATSYATFTQYHVSHPVVKIGAKKRGTNLYSPCDIVVQVKQRIYGENISITESEARISLENLLDHTAKCLAQVQSEVLEQCITDDVVDTDIVHKWGLDGCAGYRFYKNLSNNANYGHS</sequence>
<organism evidence="1 2">
    <name type="scientific">Rhamnusium bicolor</name>
    <dbReference type="NCBI Taxonomy" id="1586634"/>
    <lineage>
        <taxon>Eukaryota</taxon>
        <taxon>Metazoa</taxon>
        <taxon>Ecdysozoa</taxon>
        <taxon>Arthropoda</taxon>
        <taxon>Hexapoda</taxon>
        <taxon>Insecta</taxon>
        <taxon>Pterygota</taxon>
        <taxon>Neoptera</taxon>
        <taxon>Endopterygota</taxon>
        <taxon>Coleoptera</taxon>
        <taxon>Polyphaga</taxon>
        <taxon>Cucujiformia</taxon>
        <taxon>Chrysomeloidea</taxon>
        <taxon>Cerambycidae</taxon>
        <taxon>Lepturinae</taxon>
        <taxon>Rhagiini</taxon>
        <taxon>Rhamnusium</taxon>
    </lineage>
</organism>
<dbReference type="AlphaFoldDB" id="A0AAV8ZGX5"/>
<proteinExistence type="predicted"/>